<dbReference type="RefSeq" id="WP_121450735.1">
    <property type="nucleotide sequence ID" value="NZ_RBWE01000001.1"/>
</dbReference>
<evidence type="ECO:0000313" key="2">
    <source>
        <dbReference type="Proteomes" id="UP000271256"/>
    </source>
</evidence>
<dbReference type="SUPFAM" id="SSF51161">
    <property type="entry name" value="Trimeric LpxA-like enzymes"/>
    <property type="match status" value="1"/>
</dbReference>
<comment type="caution">
    <text evidence="1">The sequence shown here is derived from an EMBL/GenBank/DDBJ whole genome shotgun (WGS) entry which is preliminary data.</text>
</comment>
<dbReference type="InterPro" id="IPR011004">
    <property type="entry name" value="Trimer_LpxA-like_sf"/>
</dbReference>
<dbReference type="PANTHER" id="PTHR13061:SF29">
    <property type="entry name" value="GAMMA CARBONIC ANHYDRASE-LIKE 1, MITOCHONDRIAL-RELATED"/>
    <property type="match status" value="1"/>
</dbReference>
<dbReference type="InterPro" id="IPR050484">
    <property type="entry name" value="Transf_Hexapept/Carb_Anhydrase"/>
</dbReference>
<dbReference type="Pfam" id="PF00132">
    <property type="entry name" value="Hexapep"/>
    <property type="match status" value="2"/>
</dbReference>
<proteinExistence type="predicted"/>
<protein>
    <submittedName>
        <fullName evidence="1">Gamma carbonic anhydrase family protein</fullName>
    </submittedName>
</protein>
<dbReference type="CDD" id="cd04645">
    <property type="entry name" value="LbH_gamma_CA_like"/>
    <property type="match status" value="1"/>
</dbReference>
<gene>
    <name evidence="1" type="ORF">D7024_04630</name>
</gene>
<dbReference type="Gene3D" id="2.160.10.10">
    <property type="entry name" value="Hexapeptide repeat proteins"/>
    <property type="match status" value="1"/>
</dbReference>
<name>A0A494WZJ3_9FIRM</name>
<dbReference type="AlphaFoldDB" id="A0A494WZJ3"/>
<dbReference type="InterPro" id="IPR047324">
    <property type="entry name" value="LbH_gamma_CA-like"/>
</dbReference>
<dbReference type="Proteomes" id="UP000271256">
    <property type="component" value="Unassembled WGS sequence"/>
</dbReference>
<accession>A0A494WZJ3</accession>
<reference evidence="1 2" key="1">
    <citation type="submission" date="2018-10" db="EMBL/GenBank/DDBJ databases">
        <authorList>
            <person name="Grouzdev D.S."/>
            <person name="Krutkina M.S."/>
            <person name="Tourova T.P."/>
            <person name="Nazina T.N."/>
        </authorList>
    </citation>
    <scope>NUCLEOTIDE SEQUENCE [LARGE SCALE GENOMIC DNA]</scope>
    <source>
        <strain evidence="1 2">435</strain>
    </source>
</reference>
<evidence type="ECO:0000313" key="1">
    <source>
        <dbReference type="EMBL" id="RKO66295.1"/>
    </source>
</evidence>
<dbReference type="InterPro" id="IPR001451">
    <property type="entry name" value="Hexapep"/>
</dbReference>
<dbReference type="EMBL" id="RBWE01000001">
    <property type="protein sequence ID" value="RKO66295.1"/>
    <property type="molecule type" value="Genomic_DNA"/>
</dbReference>
<sequence length="175" mass="18664">MGIYEFEGYKPQLAEDVFIAPGARVVGRVEIGRGSSVWFNTVIRGDVDEVKIGEETNIQDGCLLHEDPGYPLKIGNRVTVGHGAILHGCTIEDGSLIGMGAIVLNGARVGQGAVVGAGALVVEGQEIPPGHLALGSPARVVRQLSAQETEKFQKLVVNYRRRAQQYRSAISPSAF</sequence>
<organism evidence="1 2">
    <name type="scientific">Desulfofundulus salinus</name>
    <dbReference type="NCBI Taxonomy" id="2419843"/>
    <lineage>
        <taxon>Bacteria</taxon>
        <taxon>Bacillati</taxon>
        <taxon>Bacillota</taxon>
        <taxon>Clostridia</taxon>
        <taxon>Eubacteriales</taxon>
        <taxon>Peptococcaceae</taxon>
        <taxon>Desulfofundulus</taxon>
    </lineage>
</organism>
<keyword evidence="2" id="KW-1185">Reference proteome</keyword>
<dbReference type="OrthoDB" id="9803036at2"/>
<dbReference type="PANTHER" id="PTHR13061">
    <property type="entry name" value="DYNACTIN SUBUNIT P25"/>
    <property type="match status" value="1"/>
</dbReference>